<gene>
    <name evidence="1" type="ORF">SAMN05216388_102637</name>
</gene>
<organism evidence="1 2">
    <name type="scientific">Halorientalis persicus</name>
    <dbReference type="NCBI Taxonomy" id="1367881"/>
    <lineage>
        <taxon>Archaea</taxon>
        <taxon>Methanobacteriati</taxon>
        <taxon>Methanobacteriota</taxon>
        <taxon>Stenosarchaea group</taxon>
        <taxon>Halobacteria</taxon>
        <taxon>Halobacteriales</taxon>
        <taxon>Haloarculaceae</taxon>
        <taxon>Halorientalis</taxon>
    </lineage>
</organism>
<dbReference type="EMBL" id="FOCX01000026">
    <property type="protein sequence ID" value="SEO99838.1"/>
    <property type="molecule type" value="Genomic_DNA"/>
</dbReference>
<dbReference type="Proteomes" id="UP000198775">
    <property type="component" value="Unassembled WGS sequence"/>
</dbReference>
<sequence length="87" mass="9959">MSSTNPQQTADSEQVHVKFYPQVWDNGYALTGDAFEFTVPRDDAIDEDGELLEDNTAESDQLRNHQNAPKKARKWQGPFFVTLEEIE</sequence>
<accession>A0A1H8UB51</accession>
<evidence type="ECO:0000313" key="1">
    <source>
        <dbReference type="EMBL" id="SEO99838.1"/>
    </source>
</evidence>
<keyword evidence="2" id="KW-1185">Reference proteome</keyword>
<evidence type="ECO:0000313" key="2">
    <source>
        <dbReference type="Proteomes" id="UP000198775"/>
    </source>
</evidence>
<name>A0A1H8UB51_9EURY</name>
<reference evidence="2" key="1">
    <citation type="submission" date="2016-10" db="EMBL/GenBank/DDBJ databases">
        <authorList>
            <person name="Varghese N."/>
            <person name="Submissions S."/>
        </authorList>
    </citation>
    <scope>NUCLEOTIDE SEQUENCE [LARGE SCALE GENOMIC DNA]</scope>
    <source>
        <strain evidence="2">IBRC-M 10043</strain>
    </source>
</reference>
<proteinExistence type="predicted"/>
<protein>
    <submittedName>
        <fullName evidence="1">Uncharacterized protein</fullName>
    </submittedName>
</protein>
<dbReference type="RefSeq" id="WP_244515064.1">
    <property type="nucleotide sequence ID" value="NZ_FOCX01000026.1"/>
</dbReference>
<dbReference type="AlphaFoldDB" id="A0A1H8UB51"/>